<reference evidence="2" key="1">
    <citation type="submission" date="2020-03" db="EMBL/GenBank/DDBJ databases">
        <title>Hybrid Assembly of Korean Phytophthora infestans isolates.</title>
        <authorList>
            <person name="Prokchorchik M."/>
            <person name="Lee Y."/>
            <person name="Seo J."/>
            <person name="Cho J.-H."/>
            <person name="Park Y.-E."/>
            <person name="Jang D.-C."/>
            <person name="Im J.-S."/>
            <person name="Choi J.-G."/>
            <person name="Park H.-J."/>
            <person name="Lee G.-B."/>
            <person name="Lee Y.-G."/>
            <person name="Hong S.-Y."/>
            <person name="Cho K."/>
            <person name="Sohn K.H."/>
        </authorList>
    </citation>
    <scope>NUCLEOTIDE SEQUENCE</scope>
    <source>
        <strain evidence="2">KR_2_A2</strain>
    </source>
</reference>
<evidence type="ECO:0000259" key="1">
    <source>
        <dbReference type="Pfam" id="PF13843"/>
    </source>
</evidence>
<dbReference type="Pfam" id="PF13843">
    <property type="entry name" value="DDE_Tnp_1_7"/>
    <property type="match status" value="1"/>
</dbReference>
<accession>A0A8S9U8H2</accession>
<dbReference type="PANTHER" id="PTHR46599:SF3">
    <property type="entry name" value="PIGGYBAC TRANSPOSABLE ELEMENT-DERIVED PROTEIN 4"/>
    <property type="match status" value="1"/>
</dbReference>
<proteinExistence type="predicted"/>
<evidence type="ECO:0000313" key="4">
    <source>
        <dbReference type="EMBL" id="KAF4148218.1"/>
    </source>
</evidence>
<evidence type="ECO:0000313" key="5">
    <source>
        <dbReference type="Proteomes" id="UP000704712"/>
    </source>
</evidence>
<evidence type="ECO:0000313" key="3">
    <source>
        <dbReference type="EMBL" id="KAF4140065.1"/>
    </source>
</evidence>
<dbReference type="Proteomes" id="UP000704712">
    <property type="component" value="Unassembled WGS sequence"/>
</dbReference>
<protein>
    <submittedName>
        <fullName evidence="2">Transposase IS4</fullName>
    </submittedName>
</protein>
<gene>
    <name evidence="4" type="ORF">GN958_ATG02542</name>
    <name evidence="3" type="ORF">GN958_ATG10815</name>
    <name evidence="2" type="ORF">GN958_ATG16256</name>
</gene>
<dbReference type="PANTHER" id="PTHR46599">
    <property type="entry name" value="PIGGYBAC TRANSPOSABLE ELEMENT-DERIVED PROTEIN 4"/>
    <property type="match status" value="1"/>
</dbReference>
<feature type="domain" description="PiggyBac transposable element-derived protein" evidence="1">
    <location>
        <begin position="16"/>
        <end position="153"/>
    </location>
</feature>
<dbReference type="EMBL" id="JAACNO010002272">
    <property type="protein sequence ID" value="KAF4134548.1"/>
    <property type="molecule type" value="Genomic_DNA"/>
</dbReference>
<sequence length="238" mass="27114">MAKSSAAWGRTVSRNFYLMYPMETLNKMLQYTNANLAVSKYRAIDEGDWFRWIGIRLAMAIEPRRGPTRVYWESEAKDGFVNIPANFGERFRMSRHAFENIIYTFAFADNISSDDPWWSIRPFIDEYNAQRAKCVSPGNILVVDECMSAWKDKEAKYAHDGLPHMTKIARMPKGKGTELKAIADGDKSNTAVNSGKELPACYASLSRTKEQGEPLLLTQCLPLSKPWFRLKSYLVSSS</sequence>
<organism evidence="2 5">
    <name type="scientific">Phytophthora infestans</name>
    <name type="common">Potato late blight agent</name>
    <name type="synonym">Botrytis infestans</name>
    <dbReference type="NCBI Taxonomy" id="4787"/>
    <lineage>
        <taxon>Eukaryota</taxon>
        <taxon>Sar</taxon>
        <taxon>Stramenopiles</taxon>
        <taxon>Oomycota</taxon>
        <taxon>Peronosporomycetes</taxon>
        <taxon>Peronosporales</taxon>
        <taxon>Peronosporaceae</taxon>
        <taxon>Phytophthora</taxon>
    </lineage>
</organism>
<comment type="caution">
    <text evidence="2">The sequence shown here is derived from an EMBL/GenBank/DDBJ whole genome shotgun (WGS) entry which is preliminary data.</text>
</comment>
<dbReference type="AlphaFoldDB" id="A0A8S9U8H2"/>
<dbReference type="InterPro" id="IPR029526">
    <property type="entry name" value="PGBD"/>
</dbReference>
<evidence type="ECO:0000313" key="2">
    <source>
        <dbReference type="EMBL" id="KAF4134548.1"/>
    </source>
</evidence>
<name>A0A8S9U8H2_PHYIN</name>
<dbReference type="EMBL" id="JAACNO010000312">
    <property type="protein sequence ID" value="KAF4148218.1"/>
    <property type="molecule type" value="Genomic_DNA"/>
</dbReference>
<dbReference type="EMBL" id="JAACNO010001519">
    <property type="protein sequence ID" value="KAF4140065.1"/>
    <property type="molecule type" value="Genomic_DNA"/>
</dbReference>